<accession>A0A2S1LUH0</accession>
<dbReference type="PANTHER" id="PTHR43280">
    <property type="entry name" value="ARAC-FAMILY TRANSCRIPTIONAL REGULATOR"/>
    <property type="match status" value="1"/>
</dbReference>
<dbReference type="Pfam" id="PF12833">
    <property type="entry name" value="HTH_18"/>
    <property type="match status" value="1"/>
</dbReference>
<feature type="domain" description="HTH araC/xylS-type" evidence="4">
    <location>
        <begin position="24"/>
        <end position="122"/>
    </location>
</feature>
<dbReference type="PRINTS" id="PR00032">
    <property type="entry name" value="HTHARAC"/>
</dbReference>
<evidence type="ECO:0000256" key="2">
    <source>
        <dbReference type="ARBA" id="ARBA00023125"/>
    </source>
</evidence>
<keyword evidence="1" id="KW-0805">Transcription regulation</keyword>
<reference evidence="5 6" key="1">
    <citation type="submission" date="2017-04" db="EMBL/GenBank/DDBJ databases">
        <title>Complete genome sequence of Flavobacterium kingsejong AJ004.</title>
        <authorList>
            <person name="Lee P.C."/>
        </authorList>
    </citation>
    <scope>NUCLEOTIDE SEQUENCE [LARGE SCALE GENOMIC DNA]</scope>
    <source>
        <strain evidence="5 6">AJ004</strain>
    </source>
</reference>
<dbReference type="SMART" id="SM00342">
    <property type="entry name" value="HTH_ARAC"/>
    <property type="match status" value="1"/>
</dbReference>
<dbReference type="Proteomes" id="UP000244677">
    <property type="component" value="Chromosome"/>
</dbReference>
<dbReference type="InterPro" id="IPR009057">
    <property type="entry name" value="Homeodomain-like_sf"/>
</dbReference>
<sequence>MPVPKKILNRKDEITADFLAIMEKHIHDLMEGRDRSRFGASTFAARLFIHPRHLTNTIKLTTGKSPCEFMEERILLEAQQLLEETPLPIADIALKFGYEEPANFTKFFKGMAGNTPLQYRKKSQVML</sequence>
<dbReference type="Gene3D" id="1.10.10.60">
    <property type="entry name" value="Homeodomain-like"/>
    <property type="match status" value="1"/>
</dbReference>
<organism evidence="5 6">
    <name type="scientific">Flavobacterium kingsejongi</name>
    <dbReference type="NCBI Taxonomy" id="1678728"/>
    <lineage>
        <taxon>Bacteria</taxon>
        <taxon>Pseudomonadati</taxon>
        <taxon>Bacteroidota</taxon>
        <taxon>Flavobacteriia</taxon>
        <taxon>Flavobacteriales</taxon>
        <taxon>Flavobacteriaceae</taxon>
        <taxon>Flavobacterium</taxon>
    </lineage>
</organism>
<name>A0A2S1LUH0_9FLAO</name>
<dbReference type="SUPFAM" id="SSF46689">
    <property type="entry name" value="Homeodomain-like"/>
    <property type="match status" value="1"/>
</dbReference>
<proteinExistence type="predicted"/>
<dbReference type="InterPro" id="IPR018060">
    <property type="entry name" value="HTH_AraC"/>
</dbReference>
<evidence type="ECO:0000313" key="5">
    <source>
        <dbReference type="EMBL" id="AWG27364.1"/>
    </source>
</evidence>
<protein>
    <recommendedName>
        <fullName evidence="4">HTH araC/xylS-type domain-containing protein</fullName>
    </recommendedName>
</protein>
<gene>
    <name evidence="5" type="ORF">FK004_15675</name>
</gene>
<dbReference type="GO" id="GO:0043565">
    <property type="term" value="F:sequence-specific DNA binding"/>
    <property type="evidence" value="ECO:0007669"/>
    <property type="project" value="InterPro"/>
</dbReference>
<evidence type="ECO:0000259" key="4">
    <source>
        <dbReference type="PROSITE" id="PS01124"/>
    </source>
</evidence>
<evidence type="ECO:0000256" key="1">
    <source>
        <dbReference type="ARBA" id="ARBA00023015"/>
    </source>
</evidence>
<keyword evidence="3" id="KW-0804">Transcription</keyword>
<dbReference type="PROSITE" id="PS01124">
    <property type="entry name" value="HTH_ARAC_FAMILY_2"/>
    <property type="match status" value="1"/>
</dbReference>
<dbReference type="PANTHER" id="PTHR43280:SF32">
    <property type="entry name" value="TRANSCRIPTIONAL REGULATORY PROTEIN"/>
    <property type="match status" value="1"/>
</dbReference>
<dbReference type="RefSeq" id="WP_108738873.1">
    <property type="nucleotide sequence ID" value="NZ_CP020919.1"/>
</dbReference>
<dbReference type="GO" id="GO:0003700">
    <property type="term" value="F:DNA-binding transcription factor activity"/>
    <property type="evidence" value="ECO:0007669"/>
    <property type="project" value="InterPro"/>
</dbReference>
<dbReference type="AlphaFoldDB" id="A0A2S1LUH0"/>
<dbReference type="KEGG" id="fki:FK004_15675"/>
<keyword evidence="2" id="KW-0238">DNA-binding</keyword>
<evidence type="ECO:0000313" key="6">
    <source>
        <dbReference type="Proteomes" id="UP000244677"/>
    </source>
</evidence>
<dbReference type="InterPro" id="IPR020449">
    <property type="entry name" value="Tscrpt_reg_AraC-type_HTH"/>
</dbReference>
<dbReference type="OrthoDB" id="956952at2"/>
<keyword evidence="6" id="KW-1185">Reference proteome</keyword>
<dbReference type="EMBL" id="CP020919">
    <property type="protein sequence ID" value="AWG27364.1"/>
    <property type="molecule type" value="Genomic_DNA"/>
</dbReference>
<evidence type="ECO:0000256" key="3">
    <source>
        <dbReference type="ARBA" id="ARBA00023163"/>
    </source>
</evidence>